<feature type="transmembrane region" description="Helical" evidence="2">
    <location>
        <begin position="588"/>
        <end position="610"/>
    </location>
</feature>
<sequence>MAIVESSNEDRNKLPIQPNGNAKKEAIPLKDVDDKNDEGYVEMVVPPDGGWGWIIVAASFMCNLVVDGIMFSFGVFLEEMARGFGVSAARVALVGSLQTGFYLMAGKFLRGANQRPPLSNRLAMCAGPFVSALANRYGFRSVAILGSLVACCAFVLSYFATSIEFMYVSYGILGGIGAGLIYVPAVITTGFYFEKWRALATGISVCGSGIGAFALSPISSLLIEKRGWREAILYQAGMLLNCAVFGALFRPLKPTRVKVIGNVDAAAAEGKTTLLIKGTSMTSLHANQPITNRFFGTNNNTEYPTAAQLLGSSPDIVNSSRSLHLLHKTQEPRIPQRQISTSEKRLSVPIYPELEVVSDEELQSVEEENNLLDGDVERLNGRVPTIRRHTISDRRSRANSVTSHKSFKIERRRGSTAKEPQRPFYRDDIFYGGSLNRLPHYRSQMSSVGYHMSVTRLPTAQDLAEEESGSCYLCPESVRRILTTMLDLSLLKSPSFLILAISGCLTMMGFYTPFVYLKDRAIITDIDASSAMFLVSIIGIGNTIGRVALGFISSLPGVDALLINNIFITVSGLLTMFSGLSLTKEYQFFYAAAFGLSVSVFASLRSILVVDLLGLERLTNAFGLLLLFQGLGATVGAPVAGAFKDWTGSYDASFYFAGALIVISAVICYPLKKINMREKQTEQTTFGETVKS</sequence>
<name>A0AAJ6YTT3_9HYME</name>
<feature type="transmembrane region" description="Helical" evidence="2">
    <location>
        <begin position="561"/>
        <end position="582"/>
    </location>
</feature>
<feature type="transmembrane region" description="Helical" evidence="2">
    <location>
        <begin position="142"/>
        <end position="161"/>
    </location>
</feature>
<feature type="transmembrane region" description="Helical" evidence="2">
    <location>
        <begin position="167"/>
        <end position="187"/>
    </location>
</feature>
<dbReference type="InterPro" id="IPR036259">
    <property type="entry name" value="MFS_trans_sf"/>
</dbReference>
<evidence type="ECO:0000313" key="3">
    <source>
        <dbReference type="Proteomes" id="UP000695007"/>
    </source>
</evidence>
<dbReference type="AlphaFoldDB" id="A0AAJ6YTT3"/>
<feature type="transmembrane region" description="Helical" evidence="2">
    <location>
        <begin position="496"/>
        <end position="516"/>
    </location>
</feature>
<reference evidence="4" key="1">
    <citation type="submission" date="2025-08" db="UniProtKB">
        <authorList>
            <consortium name="RefSeq"/>
        </authorList>
    </citation>
    <scope>IDENTIFICATION</scope>
</reference>
<feature type="region of interest" description="Disordered" evidence="1">
    <location>
        <begin position="1"/>
        <end position="21"/>
    </location>
</feature>
<feature type="transmembrane region" description="Helical" evidence="2">
    <location>
        <begin position="528"/>
        <end position="549"/>
    </location>
</feature>
<dbReference type="InterPro" id="IPR011701">
    <property type="entry name" value="MFS"/>
</dbReference>
<dbReference type="GeneID" id="105367343"/>
<feature type="transmembrane region" description="Helical" evidence="2">
    <location>
        <begin position="199"/>
        <end position="219"/>
    </location>
</feature>
<proteinExistence type="predicted"/>
<dbReference type="Gene3D" id="1.20.1250.20">
    <property type="entry name" value="MFS general substrate transporter like domains"/>
    <property type="match status" value="2"/>
</dbReference>
<keyword evidence="2" id="KW-1133">Transmembrane helix</keyword>
<dbReference type="PANTHER" id="PTHR11360:SF238">
    <property type="entry name" value="SD10469P"/>
    <property type="match status" value="1"/>
</dbReference>
<dbReference type="PANTHER" id="PTHR11360">
    <property type="entry name" value="MONOCARBOXYLATE TRANSPORTER"/>
    <property type="match status" value="1"/>
</dbReference>
<accession>A0AAJ6YTT3</accession>
<dbReference type="Proteomes" id="UP000695007">
    <property type="component" value="Unplaced"/>
</dbReference>
<protein>
    <submittedName>
        <fullName evidence="4">Monocarboxylate transporter 12 isoform X1</fullName>
    </submittedName>
</protein>
<dbReference type="SUPFAM" id="SSF103473">
    <property type="entry name" value="MFS general substrate transporter"/>
    <property type="match status" value="1"/>
</dbReference>
<keyword evidence="3" id="KW-1185">Reference proteome</keyword>
<feature type="transmembrane region" description="Helical" evidence="2">
    <location>
        <begin position="622"/>
        <end position="640"/>
    </location>
</feature>
<dbReference type="GO" id="GO:0008028">
    <property type="term" value="F:monocarboxylic acid transmembrane transporter activity"/>
    <property type="evidence" value="ECO:0007669"/>
    <property type="project" value="TreeGrafter"/>
</dbReference>
<feature type="region of interest" description="Disordered" evidence="1">
    <location>
        <begin position="392"/>
        <end position="418"/>
    </location>
</feature>
<dbReference type="InterPro" id="IPR050327">
    <property type="entry name" value="Proton-linked_MCT"/>
</dbReference>
<organism evidence="3 4">
    <name type="scientific">Ceratosolen solmsi marchali</name>
    <dbReference type="NCBI Taxonomy" id="326594"/>
    <lineage>
        <taxon>Eukaryota</taxon>
        <taxon>Metazoa</taxon>
        <taxon>Ecdysozoa</taxon>
        <taxon>Arthropoda</taxon>
        <taxon>Hexapoda</taxon>
        <taxon>Insecta</taxon>
        <taxon>Pterygota</taxon>
        <taxon>Neoptera</taxon>
        <taxon>Endopterygota</taxon>
        <taxon>Hymenoptera</taxon>
        <taxon>Apocrita</taxon>
        <taxon>Proctotrupomorpha</taxon>
        <taxon>Chalcidoidea</taxon>
        <taxon>Agaonidae</taxon>
        <taxon>Agaoninae</taxon>
        <taxon>Ceratosolen</taxon>
    </lineage>
</organism>
<feature type="transmembrane region" description="Helical" evidence="2">
    <location>
        <begin position="652"/>
        <end position="671"/>
    </location>
</feature>
<feature type="transmembrane region" description="Helical" evidence="2">
    <location>
        <begin position="51"/>
        <end position="76"/>
    </location>
</feature>
<dbReference type="RefSeq" id="XP_011504317.1">
    <property type="nucleotide sequence ID" value="XM_011506015.1"/>
</dbReference>
<keyword evidence="2" id="KW-0472">Membrane</keyword>
<evidence type="ECO:0000256" key="2">
    <source>
        <dbReference type="SAM" id="Phobius"/>
    </source>
</evidence>
<dbReference type="Pfam" id="PF07690">
    <property type="entry name" value="MFS_1"/>
    <property type="match status" value="2"/>
</dbReference>
<evidence type="ECO:0000256" key="1">
    <source>
        <dbReference type="SAM" id="MobiDB-lite"/>
    </source>
</evidence>
<keyword evidence="2" id="KW-0812">Transmembrane</keyword>
<feature type="transmembrane region" description="Helical" evidence="2">
    <location>
        <begin position="231"/>
        <end position="249"/>
    </location>
</feature>
<dbReference type="KEGG" id="csol:105367343"/>
<evidence type="ECO:0000313" key="4">
    <source>
        <dbReference type="RefSeq" id="XP_011504317.1"/>
    </source>
</evidence>
<gene>
    <name evidence="4" type="primary">LOC105367343</name>
</gene>